<reference evidence="3" key="2">
    <citation type="submission" date="2018-02" db="UniProtKB">
        <authorList>
            <consortium name="EnsemblPlants"/>
        </authorList>
    </citation>
    <scope>IDENTIFICATION</scope>
    <source>
        <strain evidence="3">Williams 82</strain>
    </source>
</reference>
<dbReference type="Proteomes" id="UP000008827">
    <property type="component" value="Chromosome 15"/>
</dbReference>
<dbReference type="AlphaFoldDB" id="A0A0R0G5X5"/>
<dbReference type="EMBL" id="CM000848">
    <property type="protein sequence ID" value="KRH13594.1"/>
    <property type="molecule type" value="Genomic_DNA"/>
</dbReference>
<protein>
    <recommendedName>
        <fullName evidence="5">Retrotransposon Copia-like N-terminal domain-containing protein</fullName>
    </recommendedName>
</protein>
<dbReference type="OMA" id="HETHFLY"/>
<sequence length="342" mass="38707">MVERRLFHQYQDSTFQLFIAMEDQIALRLSCALANTTTSNLNLQLPSINIKLDRDNYSLWRSTIISALETFDLESFILNPSPPLETRILTTSDGITTTETNPEFILWRKRDRFVLLWLKSTLSEQALSLVVRATSSHMAWTAFGKTFQAQTQARRMAMKSQLQSLTKGSLSMLEYIERKRSISDSLAENLHPILDEDLVGYIPNGLDPSYGPFTTTFMMKSEDVLVDDLAGLLLQEEAQLEHDHAHQPVIVTQPPIVISQAPNSAPLLPTPTAYTTNLSTSRPTSNTYQPYGAGQSLDHTFDNRRRPNIRPLCQICNKSGHEAIDCWHRANQTAYPSRRPNP</sequence>
<keyword evidence="4" id="KW-1185">Reference proteome</keyword>
<evidence type="ECO:0000313" key="4">
    <source>
        <dbReference type="Proteomes" id="UP000008827"/>
    </source>
</evidence>
<proteinExistence type="predicted"/>
<evidence type="ECO:0000313" key="2">
    <source>
        <dbReference type="EMBL" id="KRH13594.1"/>
    </source>
</evidence>
<dbReference type="EnsemblPlants" id="KRH13594">
    <property type="protein sequence ID" value="KRH13594"/>
    <property type="gene ID" value="GLYMA_15G249500"/>
</dbReference>
<evidence type="ECO:0000313" key="3">
    <source>
        <dbReference type="EnsemblPlants" id="KRH13594"/>
    </source>
</evidence>
<name>A0A0R0G5X5_SOYBN</name>
<dbReference type="Pfam" id="PF14223">
    <property type="entry name" value="Retrotran_gag_2"/>
    <property type="match status" value="1"/>
</dbReference>
<evidence type="ECO:0008006" key="5">
    <source>
        <dbReference type="Google" id="ProtNLM"/>
    </source>
</evidence>
<organism evidence="2">
    <name type="scientific">Glycine max</name>
    <name type="common">Soybean</name>
    <name type="synonym">Glycine hispida</name>
    <dbReference type="NCBI Taxonomy" id="3847"/>
    <lineage>
        <taxon>Eukaryota</taxon>
        <taxon>Viridiplantae</taxon>
        <taxon>Streptophyta</taxon>
        <taxon>Embryophyta</taxon>
        <taxon>Tracheophyta</taxon>
        <taxon>Spermatophyta</taxon>
        <taxon>Magnoliopsida</taxon>
        <taxon>eudicotyledons</taxon>
        <taxon>Gunneridae</taxon>
        <taxon>Pentapetalae</taxon>
        <taxon>rosids</taxon>
        <taxon>fabids</taxon>
        <taxon>Fabales</taxon>
        <taxon>Fabaceae</taxon>
        <taxon>Papilionoideae</taxon>
        <taxon>50 kb inversion clade</taxon>
        <taxon>NPAAA clade</taxon>
        <taxon>indigoferoid/millettioid clade</taxon>
        <taxon>Phaseoleae</taxon>
        <taxon>Glycine</taxon>
        <taxon>Glycine subgen. Soja</taxon>
    </lineage>
</organism>
<reference evidence="2 3" key="1">
    <citation type="journal article" date="2010" name="Nature">
        <title>Genome sequence of the palaeopolyploid soybean.</title>
        <authorList>
            <person name="Schmutz J."/>
            <person name="Cannon S.B."/>
            <person name="Schlueter J."/>
            <person name="Ma J."/>
            <person name="Mitros T."/>
            <person name="Nelson W."/>
            <person name="Hyten D.L."/>
            <person name="Song Q."/>
            <person name="Thelen J.J."/>
            <person name="Cheng J."/>
            <person name="Xu D."/>
            <person name="Hellsten U."/>
            <person name="May G.D."/>
            <person name="Yu Y."/>
            <person name="Sakurai T."/>
            <person name="Umezawa T."/>
            <person name="Bhattacharyya M.K."/>
            <person name="Sandhu D."/>
            <person name="Valliyodan B."/>
            <person name="Lindquist E."/>
            <person name="Peto M."/>
            <person name="Grant D."/>
            <person name="Shu S."/>
            <person name="Goodstein D."/>
            <person name="Barry K."/>
            <person name="Futrell-Griggs M."/>
            <person name="Abernathy B."/>
            <person name="Du J."/>
            <person name="Tian Z."/>
            <person name="Zhu L."/>
            <person name="Gill N."/>
            <person name="Joshi T."/>
            <person name="Libault M."/>
            <person name="Sethuraman A."/>
            <person name="Zhang X.-C."/>
            <person name="Shinozaki K."/>
            <person name="Nguyen H.T."/>
            <person name="Wing R.A."/>
            <person name="Cregan P."/>
            <person name="Specht J."/>
            <person name="Grimwood J."/>
            <person name="Rokhsar D."/>
            <person name="Stacey G."/>
            <person name="Shoemaker R.C."/>
            <person name="Jackson S.A."/>
        </authorList>
    </citation>
    <scope>NUCLEOTIDE SEQUENCE</scope>
    <source>
        <strain evidence="3">cv. Williams 82</strain>
        <tissue evidence="2">Callus</tissue>
    </source>
</reference>
<dbReference type="PANTHER" id="PTHR47481:SF28">
    <property type="entry name" value="RETROTRANSPOSON COPIA-LIKE N-TERMINAL DOMAIN-CONTAINING PROTEIN"/>
    <property type="match status" value="1"/>
</dbReference>
<reference evidence="2" key="3">
    <citation type="submission" date="2018-07" db="EMBL/GenBank/DDBJ databases">
        <title>WGS assembly of Glycine max.</title>
        <authorList>
            <person name="Schmutz J."/>
            <person name="Cannon S."/>
            <person name="Schlueter J."/>
            <person name="Ma J."/>
            <person name="Mitros T."/>
            <person name="Nelson W."/>
            <person name="Hyten D."/>
            <person name="Song Q."/>
            <person name="Thelen J."/>
            <person name="Cheng J."/>
            <person name="Xu D."/>
            <person name="Hellsten U."/>
            <person name="May G."/>
            <person name="Yu Y."/>
            <person name="Sakurai T."/>
            <person name="Umezawa T."/>
            <person name="Bhattacharyya M."/>
            <person name="Sandhu D."/>
            <person name="Valliyodan B."/>
            <person name="Lindquist E."/>
            <person name="Peto M."/>
            <person name="Grant D."/>
            <person name="Shu S."/>
            <person name="Goodstein D."/>
            <person name="Barry K."/>
            <person name="Futrell-Griggs M."/>
            <person name="Abernathy B."/>
            <person name="Du J."/>
            <person name="Tian Z."/>
            <person name="Zhu L."/>
            <person name="Gill N."/>
            <person name="Joshi T."/>
            <person name="Libault M."/>
            <person name="Sethuraman A."/>
            <person name="Zhang X."/>
            <person name="Shinozaki K."/>
            <person name="Nguyen H."/>
            <person name="Wing R."/>
            <person name="Cregan P."/>
            <person name="Specht J."/>
            <person name="Grimwood J."/>
            <person name="Rokhsar D."/>
            <person name="Stacey G."/>
            <person name="Shoemaker R."/>
            <person name="Jackson S."/>
        </authorList>
    </citation>
    <scope>NUCLEOTIDE SEQUENCE</scope>
    <source>
        <tissue evidence="2">Callus</tissue>
    </source>
</reference>
<gene>
    <name evidence="2" type="ORF">GLYMA_15G249500</name>
</gene>
<dbReference type="InParanoid" id="A0A0R0G5X5"/>
<dbReference type="Gramene" id="KRH13594">
    <property type="protein sequence ID" value="KRH13594"/>
    <property type="gene ID" value="GLYMA_15G249500"/>
</dbReference>
<evidence type="ECO:0000256" key="1">
    <source>
        <dbReference type="SAM" id="MobiDB-lite"/>
    </source>
</evidence>
<feature type="compositionally biased region" description="Polar residues" evidence="1">
    <location>
        <begin position="277"/>
        <end position="289"/>
    </location>
</feature>
<dbReference type="PaxDb" id="3847-GLYMA15G39892.1"/>
<feature type="region of interest" description="Disordered" evidence="1">
    <location>
        <begin position="276"/>
        <end position="303"/>
    </location>
</feature>
<dbReference type="PANTHER" id="PTHR47481">
    <property type="match status" value="1"/>
</dbReference>
<accession>A0A0R0G5X5</accession>